<dbReference type="HOGENOM" id="CLU_2637688_0_0_1"/>
<dbReference type="GeneID" id="19111246"/>
<protein>
    <submittedName>
        <fullName evidence="1">Uncharacterized protein</fullName>
    </submittedName>
</protein>
<organism evidence="1 2">
    <name type="scientific">Baudoinia panamericana (strain UAMH 10762)</name>
    <name type="common">Angels' share fungus</name>
    <name type="synonym">Baudoinia compniacensis (strain UAMH 10762)</name>
    <dbReference type="NCBI Taxonomy" id="717646"/>
    <lineage>
        <taxon>Eukaryota</taxon>
        <taxon>Fungi</taxon>
        <taxon>Dikarya</taxon>
        <taxon>Ascomycota</taxon>
        <taxon>Pezizomycotina</taxon>
        <taxon>Dothideomycetes</taxon>
        <taxon>Dothideomycetidae</taxon>
        <taxon>Mycosphaerellales</taxon>
        <taxon>Teratosphaeriaceae</taxon>
        <taxon>Baudoinia</taxon>
    </lineage>
</organism>
<dbReference type="KEGG" id="bcom:BAUCODRAFT_305358"/>
<accession>M2M585</accession>
<proteinExistence type="predicted"/>
<sequence>MPSTLRCPHFTVHVIVARKVFKAGDTPSNHLRTSNIHFGTLILAQVLLLRDTSYSRLCPMLQSLPFVGDNLDHLVSL</sequence>
<gene>
    <name evidence="1" type="ORF">BAUCODRAFT_305358</name>
</gene>
<evidence type="ECO:0000313" key="1">
    <source>
        <dbReference type="EMBL" id="EMC91786.1"/>
    </source>
</evidence>
<reference evidence="1 2" key="1">
    <citation type="journal article" date="2012" name="PLoS Pathog.">
        <title>Diverse lifestyles and strategies of plant pathogenesis encoded in the genomes of eighteen Dothideomycetes fungi.</title>
        <authorList>
            <person name="Ohm R.A."/>
            <person name="Feau N."/>
            <person name="Henrissat B."/>
            <person name="Schoch C.L."/>
            <person name="Horwitz B.A."/>
            <person name="Barry K.W."/>
            <person name="Condon B.J."/>
            <person name="Copeland A.C."/>
            <person name="Dhillon B."/>
            <person name="Glaser F."/>
            <person name="Hesse C.N."/>
            <person name="Kosti I."/>
            <person name="LaButti K."/>
            <person name="Lindquist E.A."/>
            <person name="Lucas S."/>
            <person name="Salamov A.A."/>
            <person name="Bradshaw R.E."/>
            <person name="Ciuffetti L."/>
            <person name="Hamelin R.C."/>
            <person name="Kema G.H.J."/>
            <person name="Lawrence C."/>
            <person name="Scott J.A."/>
            <person name="Spatafora J.W."/>
            <person name="Turgeon B.G."/>
            <person name="de Wit P.J.G.M."/>
            <person name="Zhong S."/>
            <person name="Goodwin S.B."/>
            <person name="Grigoriev I.V."/>
        </authorList>
    </citation>
    <scope>NUCLEOTIDE SEQUENCE [LARGE SCALE GENOMIC DNA]</scope>
    <source>
        <strain evidence="1 2">UAMH 10762</strain>
    </source>
</reference>
<dbReference type="AlphaFoldDB" id="M2M585"/>
<dbReference type="RefSeq" id="XP_007681220.1">
    <property type="nucleotide sequence ID" value="XM_007683030.1"/>
</dbReference>
<name>M2M585_BAUPA</name>
<evidence type="ECO:0000313" key="2">
    <source>
        <dbReference type="Proteomes" id="UP000011761"/>
    </source>
</evidence>
<dbReference type="Proteomes" id="UP000011761">
    <property type="component" value="Unassembled WGS sequence"/>
</dbReference>
<dbReference type="EMBL" id="KB445563">
    <property type="protein sequence ID" value="EMC91786.1"/>
    <property type="molecule type" value="Genomic_DNA"/>
</dbReference>
<keyword evidence="2" id="KW-1185">Reference proteome</keyword>